<accession>A0A1M6G571</accession>
<keyword evidence="1" id="KW-0732">Signal</keyword>
<dbReference type="PANTHER" id="PTHR34387">
    <property type="entry name" value="SLR1258 PROTEIN"/>
    <property type="match status" value="1"/>
</dbReference>
<dbReference type="PANTHER" id="PTHR34387:SF2">
    <property type="entry name" value="SLR1258 PROTEIN"/>
    <property type="match status" value="1"/>
</dbReference>
<feature type="chain" id="PRO_5012048062" description="DUF541 domain-containing protein" evidence="1">
    <location>
        <begin position="23"/>
        <end position="245"/>
    </location>
</feature>
<dbReference type="Gene3D" id="3.30.110.170">
    <property type="entry name" value="Protein of unknown function (DUF541), domain 1"/>
    <property type="match status" value="1"/>
</dbReference>
<dbReference type="RefSeq" id="WP_072907225.1">
    <property type="nucleotide sequence ID" value="NZ_FQZT01000004.1"/>
</dbReference>
<proteinExistence type="predicted"/>
<dbReference type="OrthoDB" id="9813144at2"/>
<dbReference type="Gene3D" id="3.30.70.2970">
    <property type="entry name" value="Protein of unknown function (DUF541), domain 2"/>
    <property type="match status" value="1"/>
</dbReference>
<dbReference type="STRING" id="1122189.SAMN02745165_01416"/>
<reference evidence="2 3" key="1">
    <citation type="submission" date="2016-11" db="EMBL/GenBank/DDBJ databases">
        <authorList>
            <person name="Jaros S."/>
            <person name="Januszkiewicz K."/>
            <person name="Wedrychowicz H."/>
        </authorList>
    </citation>
    <scope>NUCLEOTIDE SEQUENCE [LARGE SCALE GENOMIC DNA]</scope>
    <source>
        <strain evidence="2 3">DSM 5091</strain>
    </source>
</reference>
<dbReference type="AlphaFoldDB" id="A0A1M6G571"/>
<dbReference type="InterPro" id="IPR052022">
    <property type="entry name" value="26kDa_periplasmic_antigen"/>
</dbReference>
<evidence type="ECO:0008006" key="4">
    <source>
        <dbReference type="Google" id="ProtNLM"/>
    </source>
</evidence>
<dbReference type="GO" id="GO:0006974">
    <property type="term" value="P:DNA damage response"/>
    <property type="evidence" value="ECO:0007669"/>
    <property type="project" value="TreeGrafter"/>
</dbReference>
<sequence length="245" mass="26052">MKKYLALLFVFILLAGCGPQRITTGTATTDLPLLTVDAEGQVEVNPDQLQLRLAVVTEAQEAGMALEQNNLRMTAVMQMLQGIGISADELATGQFRITPQWSRPPRPTPANWQREIIGYRVDNELLVTTGQVELAGKLLGLAQQAGANQIGGLQFGLADPTAAQQEAIRIATQKAMRKAQAMAEAAGVKLATVQSMRLNGGGGSMQPRLMLAEARSASADTVPVASGKVEIAATVSLTYRIEPTN</sequence>
<name>A0A1M6G571_MALRU</name>
<gene>
    <name evidence="2" type="ORF">SAMN02745165_01416</name>
</gene>
<dbReference type="Proteomes" id="UP000184171">
    <property type="component" value="Unassembled WGS sequence"/>
</dbReference>
<dbReference type="InterPro" id="IPR007497">
    <property type="entry name" value="SIMPL/DUF541"/>
</dbReference>
<dbReference type="Pfam" id="PF04402">
    <property type="entry name" value="SIMPL"/>
    <property type="match status" value="1"/>
</dbReference>
<organism evidence="2 3">
    <name type="scientific">Malonomonas rubra DSM 5091</name>
    <dbReference type="NCBI Taxonomy" id="1122189"/>
    <lineage>
        <taxon>Bacteria</taxon>
        <taxon>Pseudomonadati</taxon>
        <taxon>Thermodesulfobacteriota</taxon>
        <taxon>Desulfuromonadia</taxon>
        <taxon>Desulfuromonadales</taxon>
        <taxon>Geopsychrobacteraceae</taxon>
        <taxon>Malonomonas</taxon>
    </lineage>
</organism>
<dbReference type="EMBL" id="FQZT01000004">
    <property type="protein sequence ID" value="SHJ05138.1"/>
    <property type="molecule type" value="Genomic_DNA"/>
</dbReference>
<dbReference type="PROSITE" id="PS51257">
    <property type="entry name" value="PROKAR_LIPOPROTEIN"/>
    <property type="match status" value="1"/>
</dbReference>
<evidence type="ECO:0000313" key="2">
    <source>
        <dbReference type="EMBL" id="SHJ05138.1"/>
    </source>
</evidence>
<keyword evidence="3" id="KW-1185">Reference proteome</keyword>
<evidence type="ECO:0000313" key="3">
    <source>
        <dbReference type="Proteomes" id="UP000184171"/>
    </source>
</evidence>
<protein>
    <recommendedName>
        <fullName evidence="4">DUF541 domain-containing protein</fullName>
    </recommendedName>
</protein>
<evidence type="ECO:0000256" key="1">
    <source>
        <dbReference type="SAM" id="SignalP"/>
    </source>
</evidence>
<feature type="signal peptide" evidence="1">
    <location>
        <begin position="1"/>
        <end position="22"/>
    </location>
</feature>